<feature type="compositionally biased region" description="Basic and acidic residues" evidence="1">
    <location>
        <begin position="431"/>
        <end position="452"/>
    </location>
</feature>
<protein>
    <submittedName>
        <fullName evidence="2">Uncharacterized protein</fullName>
    </submittedName>
</protein>
<feature type="compositionally biased region" description="Basic and acidic residues" evidence="1">
    <location>
        <begin position="206"/>
        <end position="229"/>
    </location>
</feature>
<reference evidence="3" key="2">
    <citation type="submission" date="2024-04" db="EMBL/GenBank/DDBJ databases">
        <authorList>
            <person name="Chen Y."/>
            <person name="Shah S."/>
            <person name="Dougan E. K."/>
            <person name="Thang M."/>
            <person name="Chan C."/>
        </authorList>
    </citation>
    <scope>NUCLEOTIDE SEQUENCE [LARGE SCALE GENOMIC DNA]</scope>
</reference>
<feature type="compositionally biased region" description="Basic residues" evidence="1">
    <location>
        <begin position="311"/>
        <end position="321"/>
    </location>
</feature>
<feature type="compositionally biased region" description="Basic and acidic residues" evidence="1">
    <location>
        <begin position="237"/>
        <end position="255"/>
    </location>
</feature>
<feature type="region of interest" description="Disordered" evidence="1">
    <location>
        <begin position="206"/>
        <end position="321"/>
    </location>
</feature>
<dbReference type="OrthoDB" id="460030at2759"/>
<accession>A0A9P1G8G3</accession>
<name>A0A9P1G8G3_9DINO</name>
<evidence type="ECO:0000313" key="2">
    <source>
        <dbReference type="EMBL" id="CAI4001525.1"/>
    </source>
</evidence>
<evidence type="ECO:0000313" key="4">
    <source>
        <dbReference type="Proteomes" id="UP001152797"/>
    </source>
</evidence>
<feature type="region of interest" description="Disordered" evidence="1">
    <location>
        <begin position="175"/>
        <end position="194"/>
    </location>
</feature>
<dbReference type="EMBL" id="CAMXCT010002955">
    <property type="protein sequence ID" value="CAI4001525.1"/>
    <property type="molecule type" value="Genomic_DNA"/>
</dbReference>
<proteinExistence type="predicted"/>
<evidence type="ECO:0000256" key="1">
    <source>
        <dbReference type="SAM" id="MobiDB-lite"/>
    </source>
</evidence>
<feature type="compositionally biased region" description="Low complexity" evidence="1">
    <location>
        <begin position="277"/>
        <end position="295"/>
    </location>
</feature>
<keyword evidence="4" id="KW-1185">Reference proteome</keyword>
<feature type="compositionally biased region" description="Basic and acidic residues" evidence="1">
    <location>
        <begin position="480"/>
        <end position="494"/>
    </location>
</feature>
<feature type="compositionally biased region" description="Acidic residues" evidence="1">
    <location>
        <begin position="512"/>
        <end position="522"/>
    </location>
</feature>
<gene>
    <name evidence="2" type="ORF">C1SCF055_LOCUS27566</name>
</gene>
<dbReference type="AlphaFoldDB" id="A0A9P1G8G3"/>
<feature type="region of interest" description="Disordered" evidence="1">
    <location>
        <begin position="423"/>
        <end position="522"/>
    </location>
</feature>
<reference evidence="2" key="1">
    <citation type="submission" date="2022-10" db="EMBL/GenBank/DDBJ databases">
        <authorList>
            <person name="Chen Y."/>
            <person name="Dougan E. K."/>
            <person name="Chan C."/>
            <person name="Rhodes N."/>
            <person name="Thang M."/>
        </authorList>
    </citation>
    <scope>NUCLEOTIDE SEQUENCE</scope>
</reference>
<comment type="caution">
    <text evidence="2">The sequence shown here is derived from an EMBL/GenBank/DDBJ whole genome shotgun (WGS) entry which is preliminary data.</text>
</comment>
<dbReference type="EMBL" id="CAMXCT020002955">
    <property type="protein sequence ID" value="CAL1154900.1"/>
    <property type="molecule type" value="Genomic_DNA"/>
</dbReference>
<organism evidence="2">
    <name type="scientific">Cladocopium goreaui</name>
    <dbReference type="NCBI Taxonomy" id="2562237"/>
    <lineage>
        <taxon>Eukaryota</taxon>
        <taxon>Sar</taxon>
        <taxon>Alveolata</taxon>
        <taxon>Dinophyceae</taxon>
        <taxon>Suessiales</taxon>
        <taxon>Symbiodiniaceae</taxon>
        <taxon>Cladocopium</taxon>
    </lineage>
</organism>
<dbReference type="Proteomes" id="UP001152797">
    <property type="component" value="Unassembled WGS sequence"/>
</dbReference>
<sequence length="905" mass="100120">MQAIRQQLLDKGGTLGDWGGLITNWLQPDDQLWTEGKAFPGDVLGQARAIMSMGAILEYECVDNRGREQGLALVRLLDWEDHAQGILKAEHLVASDGYYEWYATQELKEGKGLYHICGSGRGQCSVRLGRGDRRELVHLHKWRVTSPLVMMESAYSKPIALQAFQNWVNHFQARVPSPARPPAPPHEGGRGDATGLDKALEAVDKEVEAAEPQRKRAEQARAMEVDKTPKGSVGALLEKKAAERREAMRLKDEERKRHRDRRRSRSRGRRRKRRPGRTSSGGASGSRSCSSGSSHSFRKPSTRGEDELWRQSKRNPGKLLKKTMQELSRYLADRAPGSMEGGDWTELRMMAYVSQVILTQHPPQAMGVRNHRELVALGRAIDLLLAGQLGELGDLLAQRLKAVETAVAEQSWSTARHQELIPSQAASLTTEGERRRAARQEVAHGKLRELVSKGRSAPTRKRKEKDQVGTWKGGSENEAEERPREWKRPPESLVDKGGAAGGGKGESSETPDTYEEVSEQESLETVQLSADADHSIEVMRAWLQKEECGGLTVAQPGALLALAVFRSGPPVGKLLSRNVLPGSDDGVKGTRQRSLLPLPLLPDSREALKELFNSGEFRRLAGTWGTKKWSKEKAARMSRKTGLLIWHGLVVSFINHLWSGGGEKAGVCLGPPSKAQSQALDRLWIFVRDYVDDTSEVQEKVQRSPLLGDWGSKLADVRISYHGEIVEKSQHLTLDQIKPGLPPAGYGASVPLAELCDGELKEKLMNPLSNVLKEDLPADIPRPKVQASQEQWNMIVKDLYERGLVEAVEQPLLVRGRPVLNGSFGVIKPGKFLEDERPVLRLIMDFRGTNSVSKVLTGDVRSLAGAPALQHLVLPEGRVMRMSADDLVSAFYLFAMPPGEPDDGL</sequence>
<dbReference type="EMBL" id="CAMXCT030002955">
    <property type="protein sequence ID" value="CAL4788837.1"/>
    <property type="molecule type" value="Genomic_DNA"/>
</dbReference>
<feature type="compositionally biased region" description="Basic residues" evidence="1">
    <location>
        <begin position="256"/>
        <end position="276"/>
    </location>
</feature>
<evidence type="ECO:0000313" key="3">
    <source>
        <dbReference type="EMBL" id="CAL1154900.1"/>
    </source>
</evidence>